<keyword evidence="2" id="KW-1185">Reference proteome</keyword>
<dbReference type="EMBL" id="JBHSNM010000002">
    <property type="protein sequence ID" value="MFC5569998.1"/>
    <property type="molecule type" value="Genomic_DNA"/>
</dbReference>
<comment type="caution">
    <text evidence="1">The sequence shown here is derived from an EMBL/GenBank/DDBJ whole genome shotgun (WGS) entry which is preliminary data.</text>
</comment>
<proteinExistence type="predicted"/>
<accession>A0ABW0SLN0</accession>
<dbReference type="Proteomes" id="UP001596036">
    <property type="component" value="Unassembled WGS sequence"/>
</dbReference>
<gene>
    <name evidence="1" type="ORF">ACFPN1_08005</name>
</gene>
<protein>
    <submittedName>
        <fullName evidence="1">Uncharacterized protein</fullName>
    </submittedName>
</protein>
<name>A0ABW0SLN0_9GAMM</name>
<sequence length="213" mass="21929">MGRLEKAGNDGYAEAAHKVVGFQGSEMKKVLGVIAVGSMALSLAACESVGWSVKASCKGGAGCSAEGEIHGQMKKEMQKGNRKPLLQQMAESGSAFDAAQFAIDVSESTVSIPNSGLVSIALVDSSTGAVQAAATWGWTKVGAELKLSNPDAVNDWAMTHGGTADSLKYALLPFETTAGTFAVSVEYEGAAYATSTASWNGGGGCREVRCHQQ</sequence>
<reference evidence="2" key="1">
    <citation type="journal article" date="2019" name="Int. J. Syst. Evol. Microbiol.">
        <title>The Global Catalogue of Microorganisms (GCM) 10K type strain sequencing project: providing services to taxonomists for standard genome sequencing and annotation.</title>
        <authorList>
            <consortium name="The Broad Institute Genomics Platform"/>
            <consortium name="The Broad Institute Genome Sequencing Center for Infectious Disease"/>
            <person name="Wu L."/>
            <person name="Ma J."/>
        </authorList>
    </citation>
    <scope>NUCLEOTIDE SEQUENCE [LARGE SCALE GENOMIC DNA]</scope>
    <source>
        <strain evidence="2">KACC 11407</strain>
    </source>
</reference>
<evidence type="ECO:0000313" key="2">
    <source>
        <dbReference type="Proteomes" id="UP001596036"/>
    </source>
</evidence>
<organism evidence="1 2">
    <name type="scientific">Lysobacter yangpyeongensis</name>
    <dbReference type="NCBI Taxonomy" id="346182"/>
    <lineage>
        <taxon>Bacteria</taxon>
        <taxon>Pseudomonadati</taxon>
        <taxon>Pseudomonadota</taxon>
        <taxon>Gammaproteobacteria</taxon>
        <taxon>Lysobacterales</taxon>
        <taxon>Lysobacteraceae</taxon>
        <taxon>Lysobacter</taxon>
    </lineage>
</organism>
<evidence type="ECO:0000313" key="1">
    <source>
        <dbReference type="EMBL" id="MFC5569998.1"/>
    </source>
</evidence>